<dbReference type="Proteomes" id="UP001178322">
    <property type="component" value="Chromosome"/>
</dbReference>
<keyword evidence="1" id="KW-0472">Membrane</keyword>
<protein>
    <recommendedName>
        <fullName evidence="4">DUF1189 domain-containing protein</fullName>
    </recommendedName>
</protein>
<keyword evidence="1" id="KW-1133">Transmembrane helix</keyword>
<evidence type="ECO:0000256" key="1">
    <source>
        <dbReference type="SAM" id="Phobius"/>
    </source>
</evidence>
<accession>A0AAX3WWJ8</accession>
<proteinExistence type="predicted"/>
<reference evidence="2" key="1">
    <citation type="submission" date="2023-05" db="EMBL/GenBank/DDBJ databases">
        <title>Comparative genomics of Bacillaceae isolates and their secondary metabolite potential.</title>
        <authorList>
            <person name="Song L."/>
            <person name="Nielsen L.J."/>
            <person name="Mohite O."/>
            <person name="Xu X."/>
            <person name="Weber T."/>
            <person name="Kovacs A.T."/>
        </authorList>
    </citation>
    <scope>NUCLEOTIDE SEQUENCE</scope>
    <source>
        <strain evidence="2">LY1</strain>
    </source>
</reference>
<organism evidence="2 3">
    <name type="scientific">Lysinibacillus pakistanensis</name>
    <dbReference type="NCBI Taxonomy" id="759811"/>
    <lineage>
        <taxon>Bacteria</taxon>
        <taxon>Bacillati</taxon>
        <taxon>Bacillota</taxon>
        <taxon>Bacilli</taxon>
        <taxon>Bacillales</taxon>
        <taxon>Bacillaceae</taxon>
        <taxon>Lysinibacillus</taxon>
    </lineage>
</organism>
<sequence length="289" mass="32622">MLLCHPSLSTLRTEIVDKLSAQFSHQATVTVPNFHTQNLSGTYYSGRMIHSNFLSSLYLVSGDSIVVKDMGNGEIEVRPSIDPNRETLHFAEVAPLVFERMDSNPSILERSGGSLAFLSFELDENGQVDKVRTGNIRDYLKMPLNKNIQINQIAFVFCTLIFITGSIAALISVILLRKRKKQGTSLYIPAYIQTNLLPVIGLLILINMIVTILRFMSAMSSPIGDFRIHLIINAVLSIGMIIATIPILRSFRDKEVSRRRKIWNAILVAAICMFILLMIQYRFLLFWTI</sequence>
<evidence type="ECO:0008006" key="4">
    <source>
        <dbReference type="Google" id="ProtNLM"/>
    </source>
</evidence>
<feature type="transmembrane region" description="Helical" evidence="1">
    <location>
        <begin position="262"/>
        <end position="283"/>
    </location>
</feature>
<evidence type="ECO:0000313" key="2">
    <source>
        <dbReference type="EMBL" id="WHY50725.1"/>
    </source>
</evidence>
<evidence type="ECO:0000313" key="3">
    <source>
        <dbReference type="Proteomes" id="UP001178322"/>
    </source>
</evidence>
<feature type="transmembrane region" description="Helical" evidence="1">
    <location>
        <begin position="228"/>
        <end position="250"/>
    </location>
</feature>
<feature type="transmembrane region" description="Helical" evidence="1">
    <location>
        <begin position="196"/>
        <end position="216"/>
    </location>
</feature>
<dbReference type="EMBL" id="CP126101">
    <property type="protein sequence ID" value="WHY50725.1"/>
    <property type="molecule type" value="Genomic_DNA"/>
</dbReference>
<gene>
    <name evidence="2" type="ORF">QNH24_20900</name>
</gene>
<dbReference type="RefSeq" id="WP_283869367.1">
    <property type="nucleotide sequence ID" value="NZ_CP126101.1"/>
</dbReference>
<name>A0AAX3WWJ8_9BACI</name>
<keyword evidence="1" id="KW-0812">Transmembrane</keyword>
<dbReference type="AlphaFoldDB" id="A0AAX3WWJ8"/>
<feature type="transmembrane region" description="Helical" evidence="1">
    <location>
        <begin position="153"/>
        <end position="176"/>
    </location>
</feature>